<organism evidence="4 5">
    <name type="scientific">Arcticibacterium luteifluviistationis</name>
    <dbReference type="NCBI Taxonomy" id="1784714"/>
    <lineage>
        <taxon>Bacteria</taxon>
        <taxon>Pseudomonadati</taxon>
        <taxon>Bacteroidota</taxon>
        <taxon>Cytophagia</taxon>
        <taxon>Cytophagales</taxon>
        <taxon>Leadbetterellaceae</taxon>
        <taxon>Arcticibacterium</taxon>
    </lineage>
</organism>
<dbReference type="InterPro" id="IPR005116">
    <property type="entry name" value="Transp-assoc_OB_typ1"/>
</dbReference>
<dbReference type="InterPro" id="IPR008995">
    <property type="entry name" value="Mo/tungstate-bd_C_term_dom"/>
</dbReference>
<dbReference type="GO" id="GO:0015689">
    <property type="term" value="P:molybdate ion transport"/>
    <property type="evidence" value="ECO:0007669"/>
    <property type="project" value="InterPro"/>
</dbReference>
<evidence type="ECO:0000259" key="3">
    <source>
        <dbReference type="PROSITE" id="PS51866"/>
    </source>
</evidence>
<dbReference type="AlphaFoldDB" id="A0A2Z4G7Y4"/>
<dbReference type="OrthoDB" id="8719578at2"/>
<dbReference type="Gene3D" id="2.40.50.100">
    <property type="match status" value="2"/>
</dbReference>
<evidence type="ECO:0000256" key="2">
    <source>
        <dbReference type="PROSITE-ProRule" id="PRU01213"/>
    </source>
</evidence>
<dbReference type="Pfam" id="PF03459">
    <property type="entry name" value="TOBE"/>
    <property type="match status" value="1"/>
</dbReference>
<reference evidence="4 5" key="1">
    <citation type="submission" date="2018-05" db="EMBL/GenBank/DDBJ databases">
        <title>Complete genome sequence of Arcticibacterium luteifluviistationis SM1504T, a cytophagaceae bacterium isolated from Arctic surface seawater.</title>
        <authorList>
            <person name="Li Y."/>
            <person name="Qin Q.-L."/>
        </authorList>
    </citation>
    <scope>NUCLEOTIDE SEQUENCE [LARGE SCALE GENOMIC DNA]</scope>
    <source>
        <strain evidence="4 5">SM1504</strain>
    </source>
</reference>
<keyword evidence="5" id="KW-1185">Reference proteome</keyword>
<dbReference type="RefSeq" id="WP_111370312.1">
    <property type="nucleotide sequence ID" value="NZ_CP029480.1"/>
</dbReference>
<accession>A0A2Z4G7Y4</accession>
<name>A0A2Z4G7Y4_9BACT</name>
<gene>
    <name evidence="4" type="ORF">DJ013_03100</name>
</gene>
<evidence type="ECO:0000313" key="4">
    <source>
        <dbReference type="EMBL" id="AWV97210.1"/>
    </source>
</evidence>
<evidence type="ECO:0000256" key="1">
    <source>
        <dbReference type="ARBA" id="ARBA00022505"/>
    </source>
</evidence>
<dbReference type="Proteomes" id="UP000249873">
    <property type="component" value="Chromosome"/>
</dbReference>
<feature type="domain" description="Mop" evidence="3">
    <location>
        <begin position="68"/>
        <end position="133"/>
    </location>
</feature>
<dbReference type="EMBL" id="CP029480">
    <property type="protein sequence ID" value="AWV97210.1"/>
    <property type="molecule type" value="Genomic_DNA"/>
</dbReference>
<dbReference type="KEGG" id="als:DJ013_03100"/>
<dbReference type="SUPFAM" id="SSF50331">
    <property type="entry name" value="MOP-like"/>
    <property type="match status" value="1"/>
</dbReference>
<protein>
    <submittedName>
        <fullName evidence="4">Tobe domain protein</fullName>
    </submittedName>
</protein>
<sequence length="133" mass="14199">MNSFSGHIAQIESSGNISIVSVAIDEKLTLKSVIIDTQETAPYLVEGAAVKTLFKETEVIISLEQDLAISLQNRIAGTVSEIEKGALLSRIVIDTDNGSLVSIISTQAAKNLKLTKGLHITAMIKLNEIILAP</sequence>
<keyword evidence="1 2" id="KW-0500">Molybdenum</keyword>
<dbReference type="InterPro" id="IPR004606">
    <property type="entry name" value="Mop_domain"/>
</dbReference>
<dbReference type="PROSITE" id="PS51866">
    <property type="entry name" value="MOP"/>
    <property type="match status" value="1"/>
</dbReference>
<proteinExistence type="predicted"/>
<evidence type="ECO:0000313" key="5">
    <source>
        <dbReference type="Proteomes" id="UP000249873"/>
    </source>
</evidence>